<keyword evidence="2" id="KW-1185">Reference proteome</keyword>
<evidence type="ECO:0000313" key="2">
    <source>
        <dbReference type="Proteomes" id="UP001151760"/>
    </source>
</evidence>
<sequence>MAEKDRPLNTLNDQDMNLFLKDVSVGRRFWESLVCLDPTKKGWIMDEHVELWVNYMWHFRPYDADWAMNKNFHEASNADDVFCGLRLQVCTPSYIICVVPCRRNIIIVFPAFPNEKIFKKDDLHKLSRRRKAIAAQGYVFLLPCWFRYLGISKTMYAHILEYLWEE</sequence>
<organism evidence="1 2">
    <name type="scientific">Tanacetum coccineum</name>
    <dbReference type="NCBI Taxonomy" id="301880"/>
    <lineage>
        <taxon>Eukaryota</taxon>
        <taxon>Viridiplantae</taxon>
        <taxon>Streptophyta</taxon>
        <taxon>Embryophyta</taxon>
        <taxon>Tracheophyta</taxon>
        <taxon>Spermatophyta</taxon>
        <taxon>Magnoliopsida</taxon>
        <taxon>eudicotyledons</taxon>
        <taxon>Gunneridae</taxon>
        <taxon>Pentapetalae</taxon>
        <taxon>asterids</taxon>
        <taxon>campanulids</taxon>
        <taxon>Asterales</taxon>
        <taxon>Asteraceae</taxon>
        <taxon>Asteroideae</taxon>
        <taxon>Anthemideae</taxon>
        <taxon>Anthemidinae</taxon>
        <taxon>Tanacetum</taxon>
    </lineage>
</organism>
<name>A0ABQ5C2Y0_9ASTR</name>
<dbReference type="EMBL" id="BQNB010013894">
    <property type="protein sequence ID" value="GJT21510.1"/>
    <property type="molecule type" value="Genomic_DNA"/>
</dbReference>
<dbReference type="Proteomes" id="UP001151760">
    <property type="component" value="Unassembled WGS sequence"/>
</dbReference>
<reference evidence="1" key="2">
    <citation type="submission" date="2022-01" db="EMBL/GenBank/DDBJ databases">
        <authorList>
            <person name="Yamashiro T."/>
            <person name="Shiraishi A."/>
            <person name="Satake H."/>
            <person name="Nakayama K."/>
        </authorList>
    </citation>
    <scope>NUCLEOTIDE SEQUENCE</scope>
</reference>
<reference evidence="1" key="1">
    <citation type="journal article" date="2022" name="Int. J. Mol. Sci.">
        <title>Draft Genome of Tanacetum Coccineum: Genomic Comparison of Closely Related Tanacetum-Family Plants.</title>
        <authorList>
            <person name="Yamashiro T."/>
            <person name="Shiraishi A."/>
            <person name="Nakayama K."/>
            <person name="Satake H."/>
        </authorList>
    </citation>
    <scope>NUCLEOTIDE SEQUENCE</scope>
</reference>
<proteinExistence type="predicted"/>
<comment type="caution">
    <text evidence="1">The sequence shown here is derived from an EMBL/GenBank/DDBJ whole genome shotgun (WGS) entry which is preliminary data.</text>
</comment>
<gene>
    <name evidence="1" type="ORF">Tco_0891447</name>
</gene>
<evidence type="ECO:0000313" key="1">
    <source>
        <dbReference type="EMBL" id="GJT21510.1"/>
    </source>
</evidence>
<accession>A0ABQ5C2Y0</accession>
<evidence type="ECO:0008006" key="3">
    <source>
        <dbReference type="Google" id="ProtNLM"/>
    </source>
</evidence>
<protein>
    <recommendedName>
        <fullName evidence="3">Aminotransferase-like plant mobile domain-containing protein</fullName>
    </recommendedName>
</protein>